<keyword evidence="9" id="KW-1185">Reference proteome</keyword>
<comment type="caution">
    <text evidence="8">The sequence shown here is derived from an EMBL/GenBank/DDBJ whole genome shotgun (WGS) entry which is preliminary data.</text>
</comment>
<feature type="transmembrane region" description="Helical" evidence="6">
    <location>
        <begin position="183"/>
        <end position="204"/>
    </location>
</feature>
<dbReference type="RefSeq" id="WP_117298955.1">
    <property type="nucleotide sequence ID" value="NZ_QVQT02000003.1"/>
</dbReference>
<dbReference type="GO" id="GO:0016020">
    <property type="term" value="C:membrane"/>
    <property type="evidence" value="ECO:0007669"/>
    <property type="project" value="UniProtKB-SubCell"/>
</dbReference>
<evidence type="ECO:0000256" key="4">
    <source>
        <dbReference type="ARBA" id="ARBA00022989"/>
    </source>
</evidence>
<keyword evidence="5 6" id="KW-0472">Membrane</keyword>
<dbReference type="Proteomes" id="UP000264702">
    <property type="component" value="Unassembled WGS sequence"/>
</dbReference>
<evidence type="ECO:0000256" key="3">
    <source>
        <dbReference type="ARBA" id="ARBA00022692"/>
    </source>
</evidence>
<accession>A0A372IPF3</accession>
<organism evidence="8 9">
    <name type="scientific">Paracidobacterium acidisoli</name>
    <dbReference type="NCBI Taxonomy" id="2303751"/>
    <lineage>
        <taxon>Bacteria</taxon>
        <taxon>Pseudomonadati</taxon>
        <taxon>Acidobacteriota</taxon>
        <taxon>Terriglobia</taxon>
        <taxon>Terriglobales</taxon>
        <taxon>Acidobacteriaceae</taxon>
        <taxon>Paracidobacterium</taxon>
    </lineage>
</organism>
<dbReference type="Pfam" id="PF00892">
    <property type="entry name" value="EamA"/>
    <property type="match status" value="2"/>
</dbReference>
<evidence type="ECO:0000313" key="8">
    <source>
        <dbReference type="EMBL" id="RFU16786.1"/>
    </source>
</evidence>
<feature type="domain" description="EamA" evidence="7">
    <location>
        <begin position="11"/>
        <end position="139"/>
    </location>
</feature>
<dbReference type="SUPFAM" id="SSF103481">
    <property type="entry name" value="Multidrug resistance efflux transporter EmrE"/>
    <property type="match status" value="2"/>
</dbReference>
<reference evidence="8 9" key="1">
    <citation type="submission" date="2018-08" db="EMBL/GenBank/DDBJ databases">
        <title>Acidipila sp. 4G-K13, an acidobacterium isolated from forest soil.</title>
        <authorList>
            <person name="Gao Z.-H."/>
            <person name="Qiu L.-H."/>
        </authorList>
    </citation>
    <scope>NUCLEOTIDE SEQUENCE [LARGE SCALE GENOMIC DNA]</scope>
    <source>
        <strain evidence="8 9">4G-K13</strain>
    </source>
</reference>
<comment type="subcellular location">
    <subcellularLocation>
        <location evidence="1">Membrane</location>
        <topology evidence="1">Multi-pass membrane protein</topology>
    </subcellularLocation>
</comment>
<dbReference type="AlphaFoldDB" id="A0A372IPF3"/>
<evidence type="ECO:0000313" key="9">
    <source>
        <dbReference type="Proteomes" id="UP000264702"/>
    </source>
</evidence>
<dbReference type="Gene3D" id="1.10.3730.20">
    <property type="match status" value="1"/>
</dbReference>
<protein>
    <recommendedName>
        <fullName evidence="7">EamA domain-containing protein</fullName>
    </recommendedName>
</protein>
<dbReference type="InterPro" id="IPR037185">
    <property type="entry name" value="EmrE-like"/>
</dbReference>
<comment type="similarity">
    <text evidence="2">Belongs to the EamA transporter family.</text>
</comment>
<dbReference type="InterPro" id="IPR050638">
    <property type="entry name" value="AA-Vitamin_Transporters"/>
</dbReference>
<feature type="transmembrane region" description="Helical" evidence="6">
    <location>
        <begin position="251"/>
        <end position="270"/>
    </location>
</feature>
<dbReference type="InterPro" id="IPR000620">
    <property type="entry name" value="EamA_dom"/>
</dbReference>
<evidence type="ECO:0000256" key="1">
    <source>
        <dbReference type="ARBA" id="ARBA00004141"/>
    </source>
</evidence>
<feature type="transmembrane region" description="Helical" evidence="6">
    <location>
        <begin position="276"/>
        <end position="295"/>
    </location>
</feature>
<evidence type="ECO:0000256" key="2">
    <source>
        <dbReference type="ARBA" id="ARBA00007362"/>
    </source>
</evidence>
<evidence type="ECO:0000256" key="5">
    <source>
        <dbReference type="ARBA" id="ARBA00023136"/>
    </source>
</evidence>
<dbReference type="PANTHER" id="PTHR32322:SF2">
    <property type="entry name" value="EAMA DOMAIN-CONTAINING PROTEIN"/>
    <property type="match status" value="1"/>
</dbReference>
<feature type="domain" description="EamA" evidence="7">
    <location>
        <begin position="154"/>
        <end position="293"/>
    </location>
</feature>
<proteinExistence type="inferred from homology"/>
<feature type="transmembrane region" description="Helical" evidence="6">
    <location>
        <begin position="7"/>
        <end position="23"/>
    </location>
</feature>
<feature type="transmembrane region" description="Helical" evidence="6">
    <location>
        <begin position="29"/>
        <end position="50"/>
    </location>
</feature>
<feature type="transmembrane region" description="Helical" evidence="6">
    <location>
        <begin position="93"/>
        <end position="116"/>
    </location>
</feature>
<feature type="transmembrane region" description="Helical" evidence="6">
    <location>
        <begin position="70"/>
        <end position="87"/>
    </location>
</feature>
<keyword evidence="4 6" id="KW-1133">Transmembrane helix</keyword>
<dbReference type="OrthoDB" id="3190463at2"/>
<dbReference type="EMBL" id="QVQT01000003">
    <property type="protein sequence ID" value="RFU16786.1"/>
    <property type="molecule type" value="Genomic_DNA"/>
</dbReference>
<feature type="transmembrane region" description="Helical" evidence="6">
    <location>
        <begin position="224"/>
        <end position="244"/>
    </location>
</feature>
<evidence type="ECO:0000256" key="6">
    <source>
        <dbReference type="SAM" id="Phobius"/>
    </source>
</evidence>
<dbReference type="PANTHER" id="PTHR32322">
    <property type="entry name" value="INNER MEMBRANE TRANSPORTER"/>
    <property type="match status" value="1"/>
</dbReference>
<sequence length="310" mass="32920">MPIRRVLAYAAIYVLWGGSFLGIREVVAMVPPFFAAGFRFLLAGLVLIAWSYVRGGTARVETDRRRTRNACLLGVPMFMVMYAALFWGEVRVASGIAAVISAVIPVWIFLGEVWVLRTQRATLLSVLGVALGFGGVAVLALYTPGGPGRSPLAAMLVLIGGTISWSVGTLWSRRLKLPRPQTLNAGWQMACGGTLLLVLAAVTGELRGFPPVSQWLTVRVVAGMAYLVIAASIVTFTCYVWLIAHEPATRVASYAYVNPVFALLAGAALAGERLSAPQMAGAALVVAGVFATLTGKQAMPATREQPVRGS</sequence>
<name>A0A372IPF3_9BACT</name>
<evidence type="ECO:0000259" key="7">
    <source>
        <dbReference type="Pfam" id="PF00892"/>
    </source>
</evidence>
<feature type="transmembrane region" description="Helical" evidence="6">
    <location>
        <begin position="151"/>
        <end position="171"/>
    </location>
</feature>
<feature type="transmembrane region" description="Helical" evidence="6">
    <location>
        <begin position="123"/>
        <end position="145"/>
    </location>
</feature>
<gene>
    <name evidence="8" type="ORF">D0Y96_08540</name>
</gene>
<keyword evidence="3 6" id="KW-0812">Transmembrane</keyword>